<dbReference type="EMBL" id="CP069102">
    <property type="protein sequence ID" value="QSS50229.1"/>
    <property type="molecule type" value="Genomic_DNA"/>
</dbReference>
<feature type="transmembrane region" description="Helical" evidence="1">
    <location>
        <begin position="12"/>
        <end position="34"/>
    </location>
</feature>
<dbReference type="AlphaFoldDB" id="A0A8A1L7Y8"/>
<accession>A0A8A1L7Y8</accession>
<evidence type="ECO:0000313" key="3">
    <source>
        <dbReference type="Proteomes" id="UP000663419"/>
    </source>
</evidence>
<name>A0A8A1L7Y8_AJEC8</name>
<proteinExistence type="predicted"/>
<keyword evidence="1" id="KW-1133">Transmembrane helix</keyword>
<sequence length="66" mass="7463">METDEPRRYTRGGIGVCSVSLFLCCCAVCGVGGWCEVRRRRRTRTLLRTSAQLAGWRCLFLAFVAF</sequence>
<keyword evidence="1" id="KW-0812">Transmembrane</keyword>
<dbReference type="Proteomes" id="UP000663419">
    <property type="component" value="Chromosome 1"/>
</dbReference>
<protein>
    <submittedName>
        <fullName evidence="2">Uncharacterized protein</fullName>
    </submittedName>
</protein>
<gene>
    <name evidence="2" type="ORF">I7I53_10845</name>
</gene>
<evidence type="ECO:0000313" key="2">
    <source>
        <dbReference type="EMBL" id="QSS50229.1"/>
    </source>
</evidence>
<reference evidence="2" key="1">
    <citation type="submission" date="2021-01" db="EMBL/GenBank/DDBJ databases">
        <title>Chromosome-level genome assembly of a human fungal pathogen reveals clustering of transcriptionally co-regulated genes.</title>
        <authorList>
            <person name="Voorhies M."/>
            <person name="Cohen S."/>
            <person name="Shea T.P."/>
            <person name="Petrus S."/>
            <person name="Munoz J.F."/>
            <person name="Poplawski S."/>
            <person name="Goldman W.E."/>
            <person name="Michael T."/>
            <person name="Cuomo C.A."/>
            <person name="Sil A."/>
            <person name="Beyhan S."/>
        </authorList>
    </citation>
    <scope>NUCLEOTIDE SEQUENCE</scope>
    <source>
        <strain evidence="2">H88</strain>
    </source>
</reference>
<evidence type="ECO:0000256" key="1">
    <source>
        <dbReference type="SAM" id="Phobius"/>
    </source>
</evidence>
<dbReference type="VEuPathDB" id="FungiDB:I7I53_10845"/>
<keyword evidence="1" id="KW-0472">Membrane</keyword>
<organism evidence="2 3">
    <name type="scientific">Ajellomyces capsulatus (strain H88)</name>
    <name type="common">Darling's disease fungus</name>
    <name type="synonym">Histoplasma capsulatum</name>
    <dbReference type="NCBI Taxonomy" id="544711"/>
    <lineage>
        <taxon>Eukaryota</taxon>
        <taxon>Fungi</taxon>
        <taxon>Dikarya</taxon>
        <taxon>Ascomycota</taxon>
        <taxon>Pezizomycotina</taxon>
        <taxon>Eurotiomycetes</taxon>
        <taxon>Eurotiomycetidae</taxon>
        <taxon>Onygenales</taxon>
        <taxon>Ajellomycetaceae</taxon>
        <taxon>Histoplasma</taxon>
    </lineage>
</organism>